<gene>
    <name evidence="7" type="ORF">IEO21_08547</name>
</gene>
<dbReference type="PANTHER" id="PTHR11552:SF147">
    <property type="entry name" value="CHOLINE DEHYDROGENASE, MITOCHONDRIAL"/>
    <property type="match status" value="1"/>
</dbReference>
<keyword evidence="4" id="KW-0274">FAD</keyword>
<dbReference type="AlphaFoldDB" id="A0A8H7TYL8"/>
<dbReference type="Proteomes" id="UP000639403">
    <property type="component" value="Unassembled WGS sequence"/>
</dbReference>
<evidence type="ECO:0000313" key="8">
    <source>
        <dbReference type="Proteomes" id="UP000639403"/>
    </source>
</evidence>
<name>A0A8H7TYL8_9APHY</name>
<feature type="domain" description="Glucose-methanol-choline oxidoreductase N-terminal" evidence="6">
    <location>
        <begin position="361"/>
        <end position="375"/>
    </location>
</feature>
<dbReference type="Gene3D" id="3.50.50.60">
    <property type="entry name" value="FAD/NAD(P)-binding domain"/>
    <property type="match status" value="1"/>
</dbReference>
<dbReference type="PANTHER" id="PTHR11552">
    <property type="entry name" value="GLUCOSE-METHANOL-CHOLINE GMC OXIDOREDUCTASE"/>
    <property type="match status" value="1"/>
</dbReference>
<comment type="cofactor">
    <cofactor evidence="1">
        <name>FAD</name>
        <dbReference type="ChEBI" id="CHEBI:57692"/>
    </cofactor>
</comment>
<dbReference type="SUPFAM" id="SSF51905">
    <property type="entry name" value="FAD/NAD(P)-binding domain"/>
    <property type="match status" value="1"/>
</dbReference>
<comment type="caution">
    <text evidence="7">The sequence shown here is derived from an EMBL/GenBank/DDBJ whole genome shotgun (WGS) entry which is preliminary data.</text>
</comment>
<sequence length="465" mass="51135">MAEPAGSKAVARLLAVLRTLSAYTRGVKALVGSSAALGALFLVLRYYVFSKRGVVPYIINEPGRIGRRVTGGKVAEGGGDKERGVYDVVIVGGGTAGCVLASRLSEDPNVRVLLLEAGKSSRLTRFSQVPSLYHQFFHSRHDYNLYTVPQKHAVSKKKYWPRGKVLGGCDALCISMLCSFHHGAPSDYDEWARLQGGQEDAEGWSYEQFNRYFLKFERFHPSREYPHVDVSLRGSAGPVQVGYFGNTSPLTRKFLDACDNAGVTRNPDFNTPKGTLGSSKSVTFIDSRGRRVTTESSYLTPEVLARANLTVATRATVTRILFEYVQKGEEKLPKAVGVRYMNLQGEVFEVAARKEVIVSAGAIHTPQILMLSGVGPVEHLAEHNIPVVADLPGVGSHLMDHPVIDYHFMDKSRIRQSRLPSDNPHHHPSVRNVLRMVALLLQYQLTGKGILSSNVSTRAQCMAKV</sequence>
<accession>A0A8H7TYL8</accession>
<evidence type="ECO:0000256" key="2">
    <source>
        <dbReference type="ARBA" id="ARBA00010790"/>
    </source>
</evidence>
<feature type="transmembrane region" description="Helical" evidence="5">
    <location>
        <begin position="29"/>
        <end position="48"/>
    </location>
</feature>
<organism evidence="7 8">
    <name type="scientific">Rhodonia placenta</name>
    <dbReference type="NCBI Taxonomy" id="104341"/>
    <lineage>
        <taxon>Eukaryota</taxon>
        <taxon>Fungi</taxon>
        <taxon>Dikarya</taxon>
        <taxon>Basidiomycota</taxon>
        <taxon>Agaricomycotina</taxon>
        <taxon>Agaricomycetes</taxon>
        <taxon>Polyporales</taxon>
        <taxon>Adustoporiaceae</taxon>
        <taxon>Rhodonia</taxon>
    </lineage>
</organism>
<evidence type="ECO:0000313" key="7">
    <source>
        <dbReference type="EMBL" id="KAF9806768.1"/>
    </source>
</evidence>
<evidence type="ECO:0000256" key="1">
    <source>
        <dbReference type="ARBA" id="ARBA00001974"/>
    </source>
</evidence>
<evidence type="ECO:0000259" key="6">
    <source>
        <dbReference type="PROSITE" id="PS00624"/>
    </source>
</evidence>
<comment type="similarity">
    <text evidence="2">Belongs to the GMC oxidoreductase family.</text>
</comment>
<dbReference type="Pfam" id="PF00732">
    <property type="entry name" value="GMC_oxred_N"/>
    <property type="match status" value="1"/>
</dbReference>
<dbReference type="EMBL" id="JADOXO010000313">
    <property type="protein sequence ID" value="KAF9806768.1"/>
    <property type="molecule type" value="Genomic_DNA"/>
</dbReference>
<dbReference type="GO" id="GO:0050660">
    <property type="term" value="F:flavin adenine dinucleotide binding"/>
    <property type="evidence" value="ECO:0007669"/>
    <property type="project" value="InterPro"/>
</dbReference>
<keyword evidence="5" id="KW-0812">Transmembrane</keyword>
<evidence type="ECO:0000256" key="3">
    <source>
        <dbReference type="ARBA" id="ARBA00022630"/>
    </source>
</evidence>
<dbReference type="InterPro" id="IPR012132">
    <property type="entry name" value="GMC_OxRdtase"/>
</dbReference>
<dbReference type="InterPro" id="IPR000172">
    <property type="entry name" value="GMC_OxRdtase_N"/>
</dbReference>
<dbReference type="PROSITE" id="PS00624">
    <property type="entry name" value="GMC_OXRED_2"/>
    <property type="match status" value="1"/>
</dbReference>
<evidence type="ECO:0000256" key="4">
    <source>
        <dbReference type="ARBA" id="ARBA00022827"/>
    </source>
</evidence>
<dbReference type="GO" id="GO:0016614">
    <property type="term" value="F:oxidoreductase activity, acting on CH-OH group of donors"/>
    <property type="evidence" value="ECO:0007669"/>
    <property type="project" value="InterPro"/>
</dbReference>
<dbReference type="Gene3D" id="3.30.560.10">
    <property type="entry name" value="Glucose Oxidase, domain 3"/>
    <property type="match status" value="1"/>
</dbReference>
<evidence type="ECO:0000256" key="5">
    <source>
        <dbReference type="SAM" id="Phobius"/>
    </source>
</evidence>
<reference evidence="7" key="2">
    <citation type="journal article" name="Front. Microbiol.">
        <title>Degradative Capacity of Two Strains of Rhodonia placenta: From Phenotype to Genotype.</title>
        <authorList>
            <person name="Kolle M."/>
            <person name="Horta M.A.C."/>
            <person name="Nowrousian M."/>
            <person name="Ohm R.A."/>
            <person name="Benz J.P."/>
            <person name="Pilgard A."/>
        </authorList>
    </citation>
    <scope>NUCLEOTIDE SEQUENCE</scope>
    <source>
        <strain evidence="7">FPRL280</strain>
    </source>
</reference>
<proteinExistence type="inferred from homology"/>
<dbReference type="InterPro" id="IPR036188">
    <property type="entry name" value="FAD/NAD-bd_sf"/>
</dbReference>
<keyword evidence="5" id="KW-1133">Transmembrane helix</keyword>
<reference evidence="7" key="1">
    <citation type="submission" date="2020-11" db="EMBL/GenBank/DDBJ databases">
        <authorList>
            <person name="Koelle M."/>
            <person name="Horta M.A.C."/>
            <person name="Nowrousian M."/>
            <person name="Ohm R.A."/>
            <person name="Benz P."/>
            <person name="Pilgard A."/>
        </authorList>
    </citation>
    <scope>NUCLEOTIDE SEQUENCE</scope>
    <source>
        <strain evidence="7">FPRL280</strain>
    </source>
</reference>
<protein>
    <recommendedName>
        <fullName evidence="6">Glucose-methanol-choline oxidoreductase N-terminal domain-containing protein</fullName>
    </recommendedName>
</protein>
<keyword evidence="3" id="KW-0285">Flavoprotein</keyword>
<keyword evidence="5" id="KW-0472">Membrane</keyword>